<feature type="domain" description="Nephrocystin 3-like N-terminal" evidence="3">
    <location>
        <begin position="278"/>
        <end position="409"/>
    </location>
</feature>
<dbReference type="PANTHER" id="PTHR10039:SF17">
    <property type="entry name" value="FUNGAL STAND N-TERMINAL GOODBYE DOMAIN-CONTAINING PROTEIN-RELATED"/>
    <property type="match status" value="1"/>
</dbReference>
<evidence type="ECO:0000256" key="2">
    <source>
        <dbReference type="SAM" id="MobiDB-lite"/>
    </source>
</evidence>
<feature type="compositionally biased region" description="Basic and acidic residues" evidence="2">
    <location>
        <begin position="192"/>
        <end position="201"/>
    </location>
</feature>
<dbReference type="AlphaFoldDB" id="A0A8H6Y4T3"/>
<comment type="caution">
    <text evidence="4">The sequence shown here is derived from an EMBL/GenBank/DDBJ whole genome shotgun (WGS) entry which is preliminary data.</text>
</comment>
<organism evidence="4 5">
    <name type="scientific">Mycena venus</name>
    <dbReference type="NCBI Taxonomy" id="2733690"/>
    <lineage>
        <taxon>Eukaryota</taxon>
        <taxon>Fungi</taxon>
        <taxon>Dikarya</taxon>
        <taxon>Basidiomycota</taxon>
        <taxon>Agaricomycotina</taxon>
        <taxon>Agaricomycetes</taxon>
        <taxon>Agaricomycetidae</taxon>
        <taxon>Agaricales</taxon>
        <taxon>Marasmiineae</taxon>
        <taxon>Mycenaceae</taxon>
        <taxon>Mycena</taxon>
    </lineage>
</organism>
<dbReference type="EMBL" id="JACAZI010000009">
    <property type="protein sequence ID" value="KAF7352216.1"/>
    <property type="molecule type" value="Genomic_DNA"/>
</dbReference>
<dbReference type="InterPro" id="IPR056884">
    <property type="entry name" value="NPHP3-like_N"/>
</dbReference>
<sequence>MFKNNTGFQIHNSNLYHVAGDVNLLQPAQQLAPRALPHEAAFQLHSGSLLEDGLAGGSERECAGVPRNAHSGVNAMPAPYYFPLHSGQLDIPSTDVNGPTSYSSNSSASFAPIPRHHPSGESSSTSYTGIGTRMPNPQFPYPHPDGTTLDDFSMRPDQNYDHTDYSDPEFKSTDDPGVDSSEDDRGDEDDGDHLTQHREPSFHPIFAPSTQGGTFIMTQNVNQNRKYKEKGLDILHRAVALEALHDSADSFPQPRCHPETRSGILDSLFDWATLPVLNPPMCWLHGPAGAGKSAIMQTLCLRLKNAKRFGGAFFFKRNHTTRGNAKSKISRSAEVDPSAVARHMDVQLHKLILEPFQALSARRKTQINILLIDGLDECQDEGAQREILRLIGGAVHQYPNSFRFLIASRPEAHIHETLQGSFLSGILASMNVEQSFEDIRAYFRNEFARIYCEHPETMKNVPTPWPLPEILETLVYKSSGYFVYATTVIKFVDDHYSRPTERLAVVQNLTIADSDSPFEALDQLYTQILYGVPARFRSKLVDILHCIILFDFKLQPLQIDRLLGLQPGDSRLILRGLHSVLEVDAVDARPSFRMQFLPSFRAKPKAQSASTVAKGISVYHASFLDFLQDRQRSSIFYIDLKNRMNVARAVLQEISDDDHWLDDFNNPLAWHLDAEDFASCITCVFPTMELVPLIRRVTPNFLWWPYFYQNRKDVEKAVPKILTWLRAVRPVPEDLIRRWEGYEFMFLWAEAIPHRQLTLFERGEEYSFEMKKVIGLSPQKLRLLQTTMSSSLLVPLAELRQFVARSPKIVRLFQARWLLDNYLFCHLFSRRDRLANFCHVQLLLDVTWDDIMAALCALRSLMARGSRKQITASTITILALSVELYPDSIPSVTSDLACGFLRLIRRAAVGDFRPFWWRNFSSSLTKEYLGWGVLRTVSAQLNFTTLCNGSRLFQTHQ</sequence>
<protein>
    <submittedName>
        <fullName evidence="4">NACHT domain-containing protein</fullName>
    </submittedName>
</protein>
<dbReference type="InterPro" id="IPR027417">
    <property type="entry name" value="P-loop_NTPase"/>
</dbReference>
<reference evidence="4" key="1">
    <citation type="submission" date="2020-05" db="EMBL/GenBank/DDBJ databases">
        <title>Mycena genomes resolve the evolution of fungal bioluminescence.</title>
        <authorList>
            <person name="Tsai I.J."/>
        </authorList>
    </citation>
    <scope>NUCLEOTIDE SEQUENCE</scope>
    <source>
        <strain evidence="4">CCC161011</strain>
    </source>
</reference>
<dbReference type="SUPFAM" id="SSF52540">
    <property type="entry name" value="P-loop containing nucleoside triphosphate hydrolases"/>
    <property type="match status" value="1"/>
</dbReference>
<feature type="compositionally biased region" description="Polar residues" evidence="2">
    <location>
        <begin position="120"/>
        <end position="129"/>
    </location>
</feature>
<evidence type="ECO:0000313" key="5">
    <source>
        <dbReference type="Proteomes" id="UP000620124"/>
    </source>
</evidence>
<accession>A0A8H6Y4T3</accession>
<proteinExistence type="predicted"/>
<dbReference type="PANTHER" id="PTHR10039">
    <property type="entry name" value="AMELOGENIN"/>
    <property type="match status" value="1"/>
</dbReference>
<feature type="region of interest" description="Disordered" evidence="2">
    <location>
        <begin position="92"/>
        <end position="209"/>
    </location>
</feature>
<keyword evidence="1" id="KW-0677">Repeat</keyword>
<dbReference type="OrthoDB" id="4760524at2759"/>
<gene>
    <name evidence="4" type="ORF">MVEN_01184900</name>
</gene>
<evidence type="ECO:0000313" key="4">
    <source>
        <dbReference type="EMBL" id="KAF7352216.1"/>
    </source>
</evidence>
<keyword evidence="5" id="KW-1185">Reference proteome</keyword>
<evidence type="ECO:0000259" key="3">
    <source>
        <dbReference type="Pfam" id="PF24883"/>
    </source>
</evidence>
<feature type="compositionally biased region" description="Basic and acidic residues" evidence="2">
    <location>
        <begin position="152"/>
        <end position="174"/>
    </location>
</feature>
<dbReference type="Proteomes" id="UP000620124">
    <property type="component" value="Unassembled WGS sequence"/>
</dbReference>
<feature type="compositionally biased region" description="Acidic residues" evidence="2">
    <location>
        <begin position="176"/>
        <end position="191"/>
    </location>
</feature>
<evidence type="ECO:0000256" key="1">
    <source>
        <dbReference type="ARBA" id="ARBA00022737"/>
    </source>
</evidence>
<dbReference type="Pfam" id="PF24883">
    <property type="entry name" value="NPHP3_N"/>
    <property type="match status" value="1"/>
</dbReference>
<name>A0A8H6Y4T3_9AGAR</name>
<dbReference type="Gene3D" id="3.40.50.300">
    <property type="entry name" value="P-loop containing nucleotide triphosphate hydrolases"/>
    <property type="match status" value="1"/>
</dbReference>